<sequence>MSVYDRIKERAKEYNFTQEEIEILNRAKSKFSMHMRIGSLTGLVVGGAIGTTLFGSQAGMVTGSIASINLIKSSPNSQRIMEFISEMQQHLPPRHTPPLPDQSTNSDDYRFENGNQSTLADEFEKKKSQSSFHQGPYDHSGNSTIMTDEMVRDINTNESDYNYGQPQKPFHKSSQDNSWNRIRTQNTTSTTWDKIRANAKLEQQKQINDNSSRQQKFDSKDDVGGDKYSMGQPRTREEFDEYRRGDKYSMGLPRTREEFDEYRRGRSAGFAEGAGLVHSLKVKNLWVTASVGGRRGWKSMEQPTFDKEIRKKRVGGNLPNRRDTPLRGGWD</sequence>
<dbReference type="Proteomes" id="UP000789920">
    <property type="component" value="Unassembled WGS sequence"/>
</dbReference>
<protein>
    <submittedName>
        <fullName evidence="1">30570_t:CDS:1</fullName>
    </submittedName>
</protein>
<dbReference type="EMBL" id="CAJVQC010003850">
    <property type="protein sequence ID" value="CAG8533015.1"/>
    <property type="molecule type" value="Genomic_DNA"/>
</dbReference>
<gene>
    <name evidence="1" type="ORF">RPERSI_LOCUS3223</name>
</gene>
<organism evidence="1 2">
    <name type="scientific">Racocetra persica</name>
    <dbReference type="NCBI Taxonomy" id="160502"/>
    <lineage>
        <taxon>Eukaryota</taxon>
        <taxon>Fungi</taxon>
        <taxon>Fungi incertae sedis</taxon>
        <taxon>Mucoromycota</taxon>
        <taxon>Glomeromycotina</taxon>
        <taxon>Glomeromycetes</taxon>
        <taxon>Diversisporales</taxon>
        <taxon>Gigasporaceae</taxon>
        <taxon>Racocetra</taxon>
    </lineage>
</organism>
<proteinExistence type="predicted"/>
<keyword evidence="2" id="KW-1185">Reference proteome</keyword>
<name>A0ACA9LNY1_9GLOM</name>
<accession>A0ACA9LNY1</accession>
<evidence type="ECO:0000313" key="2">
    <source>
        <dbReference type="Proteomes" id="UP000789920"/>
    </source>
</evidence>
<feature type="non-terminal residue" evidence="1">
    <location>
        <position position="331"/>
    </location>
</feature>
<reference evidence="1" key="1">
    <citation type="submission" date="2021-06" db="EMBL/GenBank/DDBJ databases">
        <authorList>
            <person name="Kallberg Y."/>
            <person name="Tangrot J."/>
            <person name="Rosling A."/>
        </authorList>
    </citation>
    <scope>NUCLEOTIDE SEQUENCE</scope>
    <source>
        <strain evidence="1">MA461A</strain>
    </source>
</reference>
<evidence type="ECO:0000313" key="1">
    <source>
        <dbReference type="EMBL" id="CAG8533015.1"/>
    </source>
</evidence>
<comment type="caution">
    <text evidence="1">The sequence shown here is derived from an EMBL/GenBank/DDBJ whole genome shotgun (WGS) entry which is preliminary data.</text>
</comment>